<dbReference type="RefSeq" id="WP_183229459.1">
    <property type="nucleotide sequence ID" value="NZ_JACIGS010000005.1"/>
</dbReference>
<dbReference type="SUPFAM" id="SSF51735">
    <property type="entry name" value="NAD(P)-binding Rossmann-fold domains"/>
    <property type="match status" value="1"/>
</dbReference>
<dbReference type="SUPFAM" id="SSF48179">
    <property type="entry name" value="6-phosphogluconate dehydrogenase C-terminal domain-like"/>
    <property type="match status" value="1"/>
</dbReference>
<feature type="transmembrane region" description="Helical" evidence="7">
    <location>
        <begin position="20"/>
        <end position="42"/>
    </location>
</feature>
<dbReference type="EMBL" id="JACIHP010000005">
    <property type="protein sequence ID" value="MBB4492608.1"/>
    <property type="molecule type" value="Genomic_DNA"/>
</dbReference>
<evidence type="ECO:0000313" key="11">
    <source>
        <dbReference type="Proteomes" id="UP000534590"/>
    </source>
</evidence>
<dbReference type="PANTHER" id="PTHR21708">
    <property type="entry name" value="PROBABLE 2-DEHYDROPANTOATE 2-REDUCTASE"/>
    <property type="match status" value="1"/>
</dbReference>
<organism evidence="10 11">
    <name type="scientific">Agrobacterium radiobacter</name>
    <dbReference type="NCBI Taxonomy" id="362"/>
    <lineage>
        <taxon>Bacteria</taxon>
        <taxon>Pseudomonadati</taxon>
        <taxon>Pseudomonadota</taxon>
        <taxon>Alphaproteobacteria</taxon>
        <taxon>Hyphomicrobiales</taxon>
        <taxon>Rhizobiaceae</taxon>
        <taxon>Rhizobium/Agrobacterium group</taxon>
        <taxon>Agrobacterium</taxon>
        <taxon>Agrobacterium tumefaciens complex</taxon>
    </lineage>
</organism>
<comment type="pathway">
    <text evidence="1">Cofactor biosynthesis; (R)-pantothenate biosynthesis; (R)-pantoate from 3-methyl-2-oxobutanoate: step 2/2.</text>
</comment>
<feature type="domain" description="Ketopantoate reductase N-terminal" evidence="8">
    <location>
        <begin position="20"/>
        <end position="147"/>
    </location>
</feature>
<keyword evidence="11" id="KW-1185">Reference proteome</keyword>
<accession>A0ABR6JCP7</accession>
<evidence type="ECO:0000256" key="3">
    <source>
        <dbReference type="ARBA" id="ARBA00019465"/>
    </source>
</evidence>
<dbReference type="InterPro" id="IPR013332">
    <property type="entry name" value="KPR_N"/>
</dbReference>
<reference evidence="10 11" key="1">
    <citation type="submission" date="2020-08" db="EMBL/GenBank/DDBJ databases">
        <title>Genomic Encyclopedia of Type Strains, Phase IV (KMG-V): Genome sequencing to study the core and pangenomes of soil and plant-associated prokaryotes.</title>
        <authorList>
            <person name="Whitman W."/>
        </authorList>
    </citation>
    <scope>NUCLEOTIDE SEQUENCE [LARGE SCALE GENOMIC DNA]</scope>
    <source>
        <strain evidence="10 11">SEMIA 461</strain>
    </source>
</reference>
<evidence type="ECO:0000313" key="10">
    <source>
        <dbReference type="EMBL" id="MBB4492608.1"/>
    </source>
</evidence>
<keyword evidence="7" id="KW-1133">Transmembrane helix</keyword>
<evidence type="ECO:0000259" key="9">
    <source>
        <dbReference type="Pfam" id="PF08546"/>
    </source>
</evidence>
<evidence type="ECO:0000256" key="5">
    <source>
        <dbReference type="ARBA" id="ARBA00032024"/>
    </source>
</evidence>
<proteinExistence type="predicted"/>
<keyword evidence="10" id="KW-0560">Oxidoreductase</keyword>
<gene>
    <name evidence="10" type="ORF">GGE40_004453</name>
</gene>
<dbReference type="Pfam" id="PF08546">
    <property type="entry name" value="ApbA_C"/>
    <property type="match status" value="1"/>
</dbReference>
<evidence type="ECO:0000256" key="1">
    <source>
        <dbReference type="ARBA" id="ARBA00004994"/>
    </source>
</evidence>
<dbReference type="InterPro" id="IPR008927">
    <property type="entry name" value="6-PGluconate_DH-like_C_sf"/>
</dbReference>
<evidence type="ECO:0000256" key="6">
    <source>
        <dbReference type="ARBA" id="ARBA00048793"/>
    </source>
</evidence>
<keyword evidence="7" id="KW-0812">Transmembrane</keyword>
<feature type="domain" description="Ketopantoate reductase C-terminal" evidence="9">
    <location>
        <begin position="182"/>
        <end position="299"/>
    </location>
</feature>
<dbReference type="Proteomes" id="UP000534590">
    <property type="component" value="Unassembled WGS sequence"/>
</dbReference>
<dbReference type="InterPro" id="IPR051402">
    <property type="entry name" value="KPR-Related"/>
</dbReference>
<evidence type="ECO:0000259" key="8">
    <source>
        <dbReference type="Pfam" id="PF02558"/>
    </source>
</evidence>
<dbReference type="EC" id="1.1.1.169" evidence="2"/>
<dbReference type="InterPro" id="IPR013752">
    <property type="entry name" value="KPA_reductase"/>
</dbReference>
<comment type="catalytic activity">
    <reaction evidence="6">
        <text>(R)-pantoate + NADP(+) = 2-dehydropantoate + NADPH + H(+)</text>
        <dbReference type="Rhea" id="RHEA:16233"/>
        <dbReference type="ChEBI" id="CHEBI:11561"/>
        <dbReference type="ChEBI" id="CHEBI:15378"/>
        <dbReference type="ChEBI" id="CHEBI:15980"/>
        <dbReference type="ChEBI" id="CHEBI:57783"/>
        <dbReference type="ChEBI" id="CHEBI:58349"/>
        <dbReference type="EC" id="1.1.1.169"/>
    </reaction>
</comment>
<evidence type="ECO:0000256" key="2">
    <source>
        <dbReference type="ARBA" id="ARBA00013014"/>
    </source>
</evidence>
<dbReference type="PANTHER" id="PTHR21708:SF26">
    <property type="entry name" value="2-DEHYDROPANTOATE 2-REDUCTASE"/>
    <property type="match status" value="1"/>
</dbReference>
<comment type="caution">
    <text evidence="10">The sequence shown here is derived from an EMBL/GenBank/DDBJ whole genome shotgun (WGS) entry which is preliminary data.</text>
</comment>
<name>A0ABR6JCP7_AGRRD</name>
<dbReference type="GO" id="GO:0008677">
    <property type="term" value="F:2-dehydropantoate 2-reductase activity"/>
    <property type="evidence" value="ECO:0007669"/>
    <property type="project" value="UniProtKB-EC"/>
</dbReference>
<keyword evidence="7" id="KW-0472">Membrane</keyword>
<dbReference type="Gene3D" id="1.10.1040.10">
    <property type="entry name" value="N-(1-d-carboxylethyl)-l-norvaline Dehydrogenase, domain 2"/>
    <property type="match status" value="1"/>
</dbReference>
<dbReference type="Gene3D" id="3.40.50.720">
    <property type="entry name" value="NAD(P)-binding Rossmann-like Domain"/>
    <property type="match status" value="1"/>
</dbReference>
<protein>
    <recommendedName>
        <fullName evidence="3">2-dehydropantoate 2-reductase</fullName>
        <ecNumber evidence="2">1.1.1.169</ecNumber>
    </recommendedName>
    <alternativeName>
        <fullName evidence="5">Ketopantoate reductase</fullName>
    </alternativeName>
</protein>
<sequence length="309" mass="33615">MTEVLVPKSQVEGTDSASTLVVGAGAVGLYIASCLTLAGVAVSMMSKTSFDWLCVDHGNFENKLPVVKANLRVSEYIFVCLKAHQVEAALPLIEPAVTESSILVVLQNGIDHGRFVDRLVPDSQIVPCIVMFASDRSAPGCTRLVTQHPSLIIPTMPAGSDIARLFHRNHLTVQSVEVWGQLAWEKLMVNAVVGAVASFAGNTYESCLNEDLFDLCVEYGCEVATIATAEGYTMTRLDVESILRRAMISGGRHVPSIVRSREMGQATEWESRNGVIVRLAQKHGINTPLSRAFMTLLKHSERIGEKTYA</sequence>
<dbReference type="InterPro" id="IPR036291">
    <property type="entry name" value="NAD(P)-bd_dom_sf"/>
</dbReference>
<evidence type="ECO:0000256" key="4">
    <source>
        <dbReference type="ARBA" id="ARBA00022655"/>
    </source>
</evidence>
<dbReference type="InterPro" id="IPR013328">
    <property type="entry name" value="6PGD_dom2"/>
</dbReference>
<evidence type="ECO:0000256" key="7">
    <source>
        <dbReference type="SAM" id="Phobius"/>
    </source>
</evidence>
<dbReference type="Pfam" id="PF02558">
    <property type="entry name" value="ApbA"/>
    <property type="match status" value="1"/>
</dbReference>
<keyword evidence="4" id="KW-0566">Pantothenate biosynthesis</keyword>